<dbReference type="AlphaFoldDB" id="A0AAN9YQT9"/>
<protein>
    <submittedName>
        <fullName evidence="1">Uncharacterized protein</fullName>
    </submittedName>
</protein>
<evidence type="ECO:0000313" key="2">
    <source>
        <dbReference type="Proteomes" id="UP001320420"/>
    </source>
</evidence>
<comment type="caution">
    <text evidence="1">The sequence shown here is derived from an EMBL/GenBank/DDBJ whole genome shotgun (WGS) entry which is preliminary data.</text>
</comment>
<sequence length="241" mass="27302">MEEVTQEMIQEVIEEMANLFYLSAFPKTLGALDMNRVGCTGICVPLELIRKTPEAWFRGSPVDARDRALINAEPVLFVAYTSGSFLRKISEWRVETEEACQKMVAEAGGRLIGFDPDLSNPTRWSSMAVHVNITGRPFAGLDWGYLTAKPANIRIFRCPPEKVEPCEKHGEHGWDAMTLRDCYTTTDGIRDIDSIASRFWDILLIKMWEDFDHPWLVAAVKDAGPFTEEDCRACSCLHHDE</sequence>
<evidence type="ECO:0000313" key="1">
    <source>
        <dbReference type="EMBL" id="KAK7755523.1"/>
    </source>
</evidence>
<gene>
    <name evidence="1" type="ORF">SLS62_002455</name>
</gene>
<proteinExistence type="predicted"/>
<dbReference type="EMBL" id="JAKJXP020000012">
    <property type="protein sequence ID" value="KAK7755523.1"/>
    <property type="molecule type" value="Genomic_DNA"/>
</dbReference>
<keyword evidence="2" id="KW-1185">Reference proteome</keyword>
<dbReference type="Proteomes" id="UP001320420">
    <property type="component" value="Unassembled WGS sequence"/>
</dbReference>
<accession>A0AAN9YQT9</accession>
<name>A0AAN9YQT9_9PEZI</name>
<organism evidence="1 2">
    <name type="scientific">Diatrype stigma</name>
    <dbReference type="NCBI Taxonomy" id="117547"/>
    <lineage>
        <taxon>Eukaryota</taxon>
        <taxon>Fungi</taxon>
        <taxon>Dikarya</taxon>
        <taxon>Ascomycota</taxon>
        <taxon>Pezizomycotina</taxon>
        <taxon>Sordariomycetes</taxon>
        <taxon>Xylariomycetidae</taxon>
        <taxon>Xylariales</taxon>
        <taxon>Diatrypaceae</taxon>
        <taxon>Diatrype</taxon>
    </lineage>
</organism>
<reference evidence="1 2" key="1">
    <citation type="submission" date="2024-02" db="EMBL/GenBank/DDBJ databases">
        <title>De novo assembly and annotation of 12 fungi associated with fruit tree decline syndrome in Ontario, Canada.</title>
        <authorList>
            <person name="Sulman M."/>
            <person name="Ellouze W."/>
            <person name="Ilyukhin E."/>
        </authorList>
    </citation>
    <scope>NUCLEOTIDE SEQUENCE [LARGE SCALE GENOMIC DNA]</scope>
    <source>
        <strain evidence="1 2">M11/M66-122</strain>
    </source>
</reference>